<dbReference type="Pfam" id="PF03109">
    <property type="entry name" value="ABC1"/>
    <property type="match status" value="1"/>
</dbReference>
<evidence type="ECO:0000256" key="4">
    <source>
        <dbReference type="ARBA" id="ARBA00022840"/>
    </source>
</evidence>
<gene>
    <name evidence="6" type="ORF">MAUB_53640</name>
</gene>
<dbReference type="PANTHER" id="PTHR43851:SF3">
    <property type="entry name" value="COENZYME Q8"/>
    <property type="match status" value="1"/>
</dbReference>
<proteinExistence type="inferred from homology"/>
<feature type="domain" description="ABC1 atypical kinase-like" evidence="5">
    <location>
        <begin position="106"/>
        <end position="317"/>
    </location>
</feature>
<name>A0ABM7IL93_9MYCO</name>
<keyword evidence="3" id="KW-0547">Nucleotide-binding</keyword>
<accession>A0ABM7IL93</accession>
<dbReference type="GO" id="GO:0005524">
    <property type="term" value="F:ATP binding"/>
    <property type="evidence" value="ECO:0007669"/>
    <property type="project" value="UniProtKB-KW"/>
</dbReference>
<evidence type="ECO:0000259" key="5">
    <source>
        <dbReference type="Pfam" id="PF03109"/>
    </source>
</evidence>
<dbReference type="PANTHER" id="PTHR43851">
    <property type="match status" value="1"/>
</dbReference>
<reference evidence="6 7" key="1">
    <citation type="journal article" date="2019" name="Emerg. Microbes Infect.">
        <title>Comprehensive subspecies identification of 175 nontuberculous mycobacteria species based on 7547 genomic profiles.</title>
        <authorList>
            <person name="Matsumoto Y."/>
            <person name="Kinjo T."/>
            <person name="Motooka D."/>
            <person name="Nabeya D."/>
            <person name="Jung N."/>
            <person name="Uechi K."/>
            <person name="Horii T."/>
            <person name="Iida T."/>
            <person name="Fujita J."/>
            <person name="Nakamura S."/>
        </authorList>
    </citation>
    <scope>NUCLEOTIDE SEQUENCE [LARGE SCALE GENOMIC DNA]</scope>
    <source>
        <strain evidence="6 7">JCM 15296</strain>
    </source>
</reference>
<dbReference type="Proteomes" id="UP000465609">
    <property type="component" value="Chromosome"/>
</dbReference>
<dbReference type="InterPro" id="IPR034646">
    <property type="entry name" value="ADCK3_dom"/>
</dbReference>
<sequence length="454" mass="50200">MLSRSAKKDKIDAMAEIRRGRTGRAVKLATLPAGIAGRAVLGVGKRMAGKSKEDVNAELVEKAAEQLFQVLGELKGAAMKLGQALSVMEAAIPPAYAEPYREALTKLQSDAPPLPADKVHRVLDAQLGTKWRERFQSFDDKPVASASIGQVHSAVWGDGRRVAVKVQYPGAEEAVRADLKTLRMLTSLFKQVVPGADVKSIIDELIERTEEELNYRIEADYQRAFAKAFAGDPQFYVPAVVASSPKVVITEWMEGRKLSEIIANGSEDERNRCAHMLLEVTISAPYRCGLLHVDTHPGNFMLLDDGRFGVMDFGAVAVHEGGLPRATGPILRLARDEKWQEMTDYLREEGFIPPGATVSHDEINAYLLPYIEPLRHKSFHFSRKWLQGIVATAADIRSEQFAATFKTSRQLNLPANYLMMFRVLGGLLGIAAQLDATINYAEIVEKWVPGFRED</sequence>
<keyword evidence="7" id="KW-1185">Reference proteome</keyword>
<comment type="similarity">
    <text evidence="1">Belongs to the protein kinase superfamily. ADCK protein kinase family.</text>
</comment>
<dbReference type="SUPFAM" id="SSF56112">
    <property type="entry name" value="Protein kinase-like (PK-like)"/>
    <property type="match status" value="1"/>
</dbReference>
<evidence type="ECO:0000256" key="2">
    <source>
        <dbReference type="ARBA" id="ARBA00022679"/>
    </source>
</evidence>
<evidence type="ECO:0000256" key="3">
    <source>
        <dbReference type="ARBA" id="ARBA00022741"/>
    </source>
</evidence>
<keyword evidence="4 6" id="KW-0067">ATP-binding</keyword>
<dbReference type="InterPro" id="IPR011009">
    <property type="entry name" value="Kinase-like_dom_sf"/>
</dbReference>
<protein>
    <submittedName>
        <fullName evidence="6">ABC transporter, ATP-binding protein</fullName>
    </submittedName>
</protein>
<dbReference type="EMBL" id="AP022577">
    <property type="protein sequence ID" value="BBX87491.1"/>
    <property type="molecule type" value="Genomic_DNA"/>
</dbReference>
<evidence type="ECO:0000313" key="6">
    <source>
        <dbReference type="EMBL" id="BBX87491.1"/>
    </source>
</evidence>
<dbReference type="CDD" id="cd13970">
    <property type="entry name" value="ABC1_ADCK3"/>
    <property type="match status" value="1"/>
</dbReference>
<dbReference type="InterPro" id="IPR051409">
    <property type="entry name" value="Atypical_kinase_ADCK"/>
</dbReference>
<organism evidence="6 7">
    <name type="scientific">Mycolicibacterium aubagnense</name>
    <dbReference type="NCBI Taxonomy" id="319707"/>
    <lineage>
        <taxon>Bacteria</taxon>
        <taxon>Bacillati</taxon>
        <taxon>Actinomycetota</taxon>
        <taxon>Actinomycetes</taxon>
        <taxon>Mycobacteriales</taxon>
        <taxon>Mycobacteriaceae</taxon>
        <taxon>Mycolicibacterium</taxon>
    </lineage>
</organism>
<keyword evidence="2" id="KW-0808">Transferase</keyword>
<dbReference type="InterPro" id="IPR004147">
    <property type="entry name" value="ABC1_dom"/>
</dbReference>
<evidence type="ECO:0000313" key="7">
    <source>
        <dbReference type="Proteomes" id="UP000465609"/>
    </source>
</evidence>
<evidence type="ECO:0000256" key="1">
    <source>
        <dbReference type="ARBA" id="ARBA00009670"/>
    </source>
</evidence>